<evidence type="ECO:0000259" key="3">
    <source>
        <dbReference type="Pfam" id="PF12319"/>
    </source>
</evidence>
<evidence type="ECO:0000313" key="4">
    <source>
        <dbReference type="EMBL" id="SBT72589.1"/>
    </source>
</evidence>
<sequence length="265" mass="32376">MVFSISITLFTLSYVFILSNISPSIQYEKNSHENVPENGLDLGQESIELNESNDEWNKWNEKLEEDWNNFTTSLQNGKKKTIEEEISYWDEWIEMMQNKWLQLNDDMNETYKSHSNNKSQTSDESNNHKEANEELKKEIERDLEYWVNEIEMNVHNFIDERWDQWKVHQMMAWLMSNWTDEEHAYRENLENGLVSEPKEIVDDFKRKWDEKINWKQQKWENWLEGKDEFITNIKNDNSLQWREDKQGLFNKWKEIFAENEINEKQ</sequence>
<evidence type="ECO:0000256" key="2">
    <source>
        <dbReference type="SAM" id="SignalP"/>
    </source>
</evidence>
<dbReference type="Pfam" id="PF12319">
    <property type="entry name" value="TryThrA_C"/>
    <property type="match status" value="1"/>
</dbReference>
<feature type="domain" description="Tryptophan/threonine-rich plasmodium antigen C-terminal" evidence="3">
    <location>
        <begin position="55"/>
        <end position="265"/>
    </location>
</feature>
<dbReference type="InterPro" id="IPR022089">
    <property type="entry name" value="Plasmodium-antigen_C"/>
</dbReference>
<dbReference type="OrthoDB" id="379308at2759"/>
<protein>
    <submittedName>
        <fullName evidence="4">Tryptophan-Threonine-rich plasmodium antigen C terminal, putative</fullName>
    </submittedName>
</protein>
<dbReference type="EMBL" id="FLRJ01000076">
    <property type="protein sequence ID" value="SBT72589.1"/>
    <property type="molecule type" value="Genomic_DNA"/>
</dbReference>
<feature type="region of interest" description="Disordered" evidence="1">
    <location>
        <begin position="111"/>
        <end position="134"/>
    </location>
</feature>
<evidence type="ECO:0000256" key="1">
    <source>
        <dbReference type="SAM" id="MobiDB-lite"/>
    </source>
</evidence>
<gene>
    <name evidence="4" type="primary">PowCR01_000036400</name>
    <name evidence="4" type="ORF">POWCR01_000036400</name>
</gene>
<dbReference type="VEuPathDB" id="PlasmoDB:PocGH01_00070500"/>
<proteinExistence type="predicted"/>
<dbReference type="Proteomes" id="UP000243200">
    <property type="component" value="Unassembled WGS sequence"/>
</dbReference>
<organism evidence="4 5">
    <name type="scientific">Plasmodium ovale</name>
    <name type="common">malaria parasite P. ovale</name>
    <dbReference type="NCBI Taxonomy" id="36330"/>
    <lineage>
        <taxon>Eukaryota</taxon>
        <taxon>Sar</taxon>
        <taxon>Alveolata</taxon>
        <taxon>Apicomplexa</taxon>
        <taxon>Aconoidasida</taxon>
        <taxon>Haemosporida</taxon>
        <taxon>Plasmodiidae</taxon>
        <taxon>Plasmodium</taxon>
        <taxon>Plasmodium (Plasmodium)</taxon>
    </lineage>
</organism>
<accession>A0A1C3KG17</accession>
<feature type="chain" id="PRO_5008677740" evidence="2">
    <location>
        <begin position="18"/>
        <end position="265"/>
    </location>
</feature>
<feature type="compositionally biased region" description="Basic and acidic residues" evidence="1">
    <location>
        <begin position="125"/>
        <end position="134"/>
    </location>
</feature>
<feature type="compositionally biased region" description="Polar residues" evidence="1">
    <location>
        <begin position="113"/>
        <end position="124"/>
    </location>
</feature>
<feature type="signal peptide" evidence="2">
    <location>
        <begin position="1"/>
        <end position="17"/>
    </location>
</feature>
<dbReference type="AlphaFoldDB" id="A0A1C3KG17"/>
<evidence type="ECO:0000313" key="5">
    <source>
        <dbReference type="Proteomes" id="UP000243200"/>
    </source>
</evidence>
<dbReference type="VEuPathDB" id="PlasmoDB:POWCR01_000036400"/>
<keyword evidence="2" id="KW-0732">Signal</keyword>
<name>A0A1C3KG17_PLAOA</name>
<reference evidence="4 5" key="1">
    <citation type="submission" date="2016-06" db="EMBL/GenBank/DDBJ databases">
        <authorList>
            <consortium name="Pathogen Informatics"/>
        </authorList>
    </citation>
    <scope>NUCLEOTIDE SEQUENCE [LARGE SCALE GENOMIC DNA]</scope>
</reference>